<evidence type="ECO:0000313" key="1">
    <source>
        <dbReference type="EMBL" id="EGH26722.1"/>
    </source>
</evidence>
<organism evidence="1 2">
    <name type="scientific">Pseudomonas amygdali pv. mori str. 301020</name>
    <dbReference type="NCBI Taxonomy" id="629261"/>
    <lineage>
        <taxon>Bacteria</taxon>
        <taxon>Pseudomonadati</taxon>
        <taxon>Pseudomonadota</taxon>
        <taxon>Gammaproteobacteria</taxon>
        <taxon>Pseudomonadales</taxon>
        <taxon>Pseudomonadaceae</taxon>
        <taxon>Pseudomonas</taxon>
        <taxon>Pseudomonas amygdali</taxon>
    </lineage>
</organism>
<dbReference type="Proteomes" id="UP000003465">
    <property type="component" value="Unassembled WGS sequence"/>
</dbReference>
<dbReference type="AlphaFoldDB" id="A0A656GLK6"/>
<evidence type="ECO:0000313" key="2">
    <source>
        <dbReference type="Proteomes" id="UP000003465"/>
    </source>
</evidence>
<proteinExistence type="predicted"/>
<comment type="caution">
    <text evidence="1">The sequence shown here is derived from an EMBL/GenBank/DDBJ whole genome shotgun (WGS) entry which is preliminary data.</text>
</comment>
<protein>
    <submittedName>
        <fullName evidence="1">Uncharacterized protein</fullName>
    </submittedName>
</protein>
<dbReference type="EMBL" id="AEAG01002749">
    <property type="protein sequence ID" value="EGH26722.1"/>
    <property type="molecule type" value="Genomic_DNA"/>
</dbReference>
<gene>
    <name evidence="1" type="ORF">PSYMO_36755</name>
</gene>
<reference evidence="1 2" key="1">
    <citation type="journal article" date="2011" name="PLoS Pathog.">
        <title>Dynamic evolution of pathogenicity revealed by sequencing and comparative genomics of 19 Pseudomonas syringae isolates.</title>
        <authorList>
            <person name="Baltrus D.A."/>
            <person name="Nishimura M.T."/>
            <person name="Romanchuk A."/>
            <person name="Chang J.H."/>
            <person name="Mukhtar M.S."/>
            <person name="Cherkis K."/>
            <person name="Roach J."/>
            <person name="Grant S.R."/>
            <person name="Jones C.D."/>
            <person name="Dangl J.L."/>
        </authorList>
    </citation>
    <scope>NUCLEOTIDE SEQUENCE [LARGE SCALE GENOMIC DNA]</scope>
    <source>
        <strain evidence="1 2">301020</strain>
    </source>
</reference>
<name>A0A656GLK6_PSEA0</name>
<sequence length="38" mass="4396">MAFTQQLSPDLAHAIYMEVLIPYSLDVLTQFLVTLRTR</sequence>
<accession>A0A656GLK6</accession>